<evidence type="ECO:0000256" key="1">
    <source>
        <dbReference type="SAM" id="MobiDB-lite"/>
    </source>
</evidence>
<gene>
    <name evidence="2" type="ORF">UBRO_21068</name>
</gene>
<proteinExistence type="predicted"/>
<accession>A0A1K0G4R2</accession>
<feature type="compositionally biased region" description="Basic and acidic residues" evidence="1">
    <location>
        <begin position="1"/>
        <end position="11"/>
    </location>
</feature>
<feature type="compositionally biased region" description="Basic and acidic residues" evidence="1">
    <location>
        <begin position="19"/>
        <end position="35"/>
    </location>
</feature>
<protein>
    <submittedName>
        <fullName evidence="2">Uncharacterized protein</fullName>
    </submittedName>
</protein>
<evidence type="ECO:0000313" key="3">
    <source>
        <dbReference type="Proteomes" id="UP000179920"/>
    </source>
</evidence>
<dbReference type="EMBL" id="LT558123">
    <property type="protein sequence ID" value="SAM82423.1"/>
    <property type="molecule type" value="Genomic_DNA"/>
</dbReference>
<organism evidence="2 3">
    <name type="scientific">Ustilago bromivora</name>
    <dbReference type="NCBI Taxonomy" id="307758"/>
    <lineage>
        <taxon>Eukaryota</taxon>
        <taxon>Fungi</taxon>
        <taxon>Dikarya</taxon>
        <taxon>Basidiomycota</taxon>
        <taxon>Ustilaginomycotina</taxon>
        <taxon>Ustilaginomycetes</taxon>
        <taxon>Ustilaginales</taxon>
        <taxon>Ustilaginaceae</taxon>
        <taxon>Ustilago</taxon>
    </lineage>
</organism>
<dbReference type="Proteomes" id="UP000179920">
    <property type="component" value="Chromosome VII"/>
</dbReference>
<reference evidence="3" key="1">
    <citation type="submission" date="2016-04" db="EMBL/GenBank/DDBJ databases">
        <authorList>
            <person name="Guldener U."/>
            <person name="Guldener U."/>
        </authorList>
    </citation>
    <scope>NUCLEOTIDE SEQUENCE [LARGE SCALE GENOMIC DNA]</scope>
    <source>
        <strain evidence="3">UB2112</strain>
    </source>
</reference>
<name>A0A1K0G4R2_9BASI</name>
<feature type="region of interest" description="Disordered" evidence="1">
    <location>
        <begin position="1"/>
        <end position="72"/>
    </location>
</feature>
<sequence>MCPGRIVREPSKGAGGRMIDQRGVHCQGKQEDTGGRVRRRGVPLRQSWGQRGGSKPERVILPGDRADQQLGPQRLFPGDLAALQEAGKGDGEGSSDNLTVPGAKRCGLLELLKEGSKEWEGIGQFGHCWSEAMGVFDAALWQISVRIVIVFPYMESAIEV</sequence>
<evidence type="ECO:0000313" key="2">
    <source>
        <dbReference type="EMBL" id="SAM82423.1"/>
    </source>
</evidence>
<dbReference type="AlphaFoldDB" id="A0A1K0G4R2"/>